<dbReference type="SMART" id="SM00060">
    <property type="entry name" value="FN3"/>
    <property type="match status" value="1"/>
</dbReference>
<feature type="domain" description="SLH" evidence="8">
    <location>
        <begin position="678"/>
        <end position="743"/>
    </location>
</feature>
<keyword evidence="3" id="KW-0843">Virulence</keyword>
<dbReference type="Pfam" id="PF13290">
    <property type="entry name" value="CHB_HEX_C_1"/>
    <property type="match status" value="1"/>
</dbReference>
<dbReference type="SMART" id="SM00635">
    <property type="entry name" value="BID_2"/>
    <property type="match status" value="1"/>
</dbReference>
<dbReference type="CDD" id="cd00063">
    <property type="entry name" value="FN3"/>
    <property type="match status" value="1"/>
</dbReference>
<evidence type="ECO:0000256" key="1">
    <source>
        <dbReference type="ARBA" id="ARBA00010116"/>
    </source>
</evidence>
<feature type="domain" description="Fibronectin type-III" evidence="6">
    <location>
        <begin position="610"/>
        <end position="692"/>
    </location>
</feature>
<dbReference type="Gene3D" id="2.60.40.10">
    <property type="entry name" value="Immunoglobulins"/>
    <property type="match status" value="2"/>
</dbReference>
<keyword evidence="10" id="KW-1185">Reference proteome</keyword>
<dbReference type="SUPFAM" id="SSF49265">
    <property type="entry name" value="Fibronectin type III"/>
    <property type="match status" value="1"/>
</dbReference>
<dbReference type="Pfam" id="PF00395">
    <property type="entry name" value="SLH"/>
    <property type="match status" value="3"/>
</dbReference>
<evidence type="ECO:0000259" key="8">
    <source>
        <dbReference type="PROSITE" id="PS51272"/>
    </source>
</evidence>
<protein>
    <recommendedName>
        <fullName evidence="2">Intimin</fullName>
    </recommendedName>
    <alternativeName>
        <fullName evidence="5">Attaching and effacing protein</fullName>
    </alternativeName>
</protein>
<gene>
    <name evidence="9" type="ORF">SD70_04325</name>
</gene>
<accession>A0ABR5ALE5</accession>
<dbReference type="PROSITE" id="PS51127">
    <property type="entry name" value="BIG1"/>
    <property type="match status" value="1"/>
</dbReference>
<reference evidence="9 10" key="1">
    <citation type="submission" date="2014-12" db="EMBL/GenBank/DDBJ databases">
        <title>Draft genome sequence of Paenibacillus kamchatkensis strain B-2647.</title>
        <authorList>
            <person name="Karlyshev A.V."/>
            <person name="Kudryashova E.B."/>
        </authorList>
    </citation>
    <scope>NUCLEOTIDE SEQUENCE [LARGE SCALE GENOMIC DNA]</scope>
    <source>
        <strain evidence="9 10">VKM B-2647</strain>
    </source>
</reference>
<dbReference type="InterPro" id="IPR008969">
    <property type="entry name" value="CarboxyPept-like_regulatory"/>
</dbReference>
<dbReference type="Proteomes" id="UP000031967">
    <property type="component" value="Unassembled WGS sequence"/>
</dbReference>
<dbReference type="Pfam" id="PF00041">
    <property type="entry name" value="fn3"/>
    <property type="match status" value="1"/>
</dbReference>
<feature type="domain" description="Big-1" evidence="7">
    <location>
        <begin position="169"/>
        <end position="270"/>
    </location>
</feature>
<dbReference type="InterPro" id="IPR003344">
    <property type="entry name" value="Big_1_dom"/>
</dbReference>
<dbReference type="InterPro" id="IPR001119">
    <property type="entry name" value="SLH_dom"/>
</dbReference>
<evidence type="ECO:0000313" key="9">
    <source>
        <dbReference type="EMBL" id="KIL41848.1"/>
    </source>
</evidence>
<proteinExistence type="inferred from homology"/>
<evidence type="ECO:0000256" key="3">
    <source>
        <dbReference type="ARBA" id="ARBA00023026"/>
    </source>
</evidence>
<dbReference type="PROSITE" id="PS51272">
    <property type="entry name" value="SLH"/>
    <property type="match status" value="3"/>
</dbReference>
<dbReference type="PROSITE" id="PS50853">
    <property type="entry name" value="FN3"/>
    <property type="match status" value="1"/>
</dbReference>
<dbReference type="InterPro" id="IPR051465">
    <property type="entry name" value="Cell_Envelope_Struct_Comp"/>
</dbReference>
<dbReference type="EMBL" id="JXAK01000005">
    <property type="protein sequence ID" value="KIL41848.1"/>
    <property type="molecule type" value="Genomic_DNA"/>
</dbReference>
<dbReference type="SUPFAM" id="SSF49373">
    <property type="entry name" value="Invasin/intimin cell-adhesion fragments"/>
    <property type="match status" value="2"/>
</dbReference>
<dbReference type="InterPro" id="IPR036116">
    <property type="entry name" value="FN3_sf"/>
</dbReference>
<dbReference type="Gene3D" id="2.60.40.1080">
    <property type="match status" value="1"/>
</dbReference>
<comment type="similarity">
    <text evidence="1">Belongs to the intimin/invasin family.</text>
</comment>
<dbReference type="InterPro" id="IPR003343">
    <property type="entry name" value="Big_2"/>
</dbReference>
<dbReference type="InterPro" id="IPR059177">
    <property type="entry name" value="GH29D-like_dom"/>
</dbReference>
<dbReference type="InterPro" id="IPR008964">
    <property type="entry name" value="Invasin/intimin_cell_adhesion"/>
</dbReference>
<evidence type="ECO:0000259" key="6">
    <source>
        <dbReference type="PROSITE" id="PS50853"/>
    </source>
</evidence>
<evidence type="ECO:0000256" key="2">
    <source>
        <dbReference type="ARBA" id="ARBA00017346"/>
    </source>
</evidence>
<evidence type="ECO:0000256" key="4">
    <source>
        <dbReference type="ARBA" id="ARBA00023157"/>
    </source>
</evidence>
<dbReference type="Gene3D" id="2.60.40.1120">
    <property type="entry name" value="Carboxypeptidase-like, regulatory domain"/>
    <property type="match status" value="2"/>
</dbReference>
<comment type="caution">
    <text evidence="9">The sequence shown here is derived from an EMBL/GenBank/DDBJ whole genome shotgun (WGS) entry which is preliminary data.</text>
</comment>
<dbReference type="InterPro" id="IPR003961">
    <property type="entry name" value="FN3_dom"/>
</dbReference>
<sequence>MQASPSAGAVASGTQVTLSTTTVGAAVYYTTDGSTPTTGSTLYSGPITITANTTIKAFAVKSGMTNSNVGSFVFTATSNLSNLTVDEGKYNLVVNGTHQTIVDAIYQDQSIKDVTRIATYTISDTTVILVDSNGVVTAKKTGIATITATYGGKTVTVTVTVQTSEPNFTLSLQTSPSSVVGDGKSKVSVIGNIVSKTDGKPVAGVPIQFHFGNGSNNDLTAVTDASGNASVIFTAPSMTGLNPVLEMIAATATEPGTGLTTQKSITISYMPASVKGVLIDQITGKPIAGAIVSVTADFNGDGVIDFSATVTTGADGSYQIYVPRGDWDYTMSIQTSVQVGNKTVPLNMTQTAHVGSLTGTGQDVIAPENNISGQLTITKSGSTGSQASVGSLFGTGNVSAVVQGTAGNSYSKQVKLNSDGSFNVENVPQGQYIIAYQIKAADGTTLAGPLATVNVSQNGQMSIVYSLIDPDGIVTDSLTGLPVSGVNMNLYWADTTPNRQNGHTPNTLVNLPDLTNFAPNQNHNPQATDANGAYAWLVYPNADYYIVATKDGYYSYSTLVAKPNVPAVNGSDSYIQDGIIHVGQSLVSLNFSLTALPTSSSGSSHSSVQSPLHLAASNVTQTGVLLTWDEVSGADSYTIYENGQSIAKGVASGSYQVTGLAKGTAYSFTVTAVAGNLESAVSNAISVTTLLEAATAPANETEKGEHEKYIEGYPDGTFKPERNVTRQEVAAMLFRVYHLTKSGLTGKMYSDVTNADWGAGEIEAVSKAGIMNGYPDGTFRPNQPITREEMAATVARLKQLQSKGMDAFSDITDSWARESINAANQAGFIAGYANGTFRPKANSTRAEVVTMINHLANRGPLYGVDTPTWSDVGTNYWAYRDIEEASTNHHFIIQDKKEMRVEVKK</sequence>
<name>A0ABR5ALE5_9BACL</name>
<dbReference type="PANTHER" id="PTHR43308">
    <property type="entry name" value="OUTER MEMBRANE PROTEIN ALPHA-RELATED"/>
    <property type="match status" value="1"/>
</dbReference>
<evidence type="ECO:0000256" key="5">
    <source>
        <dbReference type="ARBA" id="ARBA00029955"/>
    </source>
</evidence>
<keyword evidence="4" id="KW-1015">Disulfide bond</keyword>
<feature type="domain" description="SLH" evidence="8">
    <location>
        <begin position="809"/>
        <end position="866"/>
    </location>
</feature>
<evidence type="ECO:0000259" key="7">
    <source>
        <dbReference type="PROSITE" id="PS51127"/>
    </source>
</evidence>
<evidence type="ECO:0000313" key="10">
    <source>
        <dbReference type="Proteomes" id="UP000031967"/>
    </source>
</evidence>
<organism evidence="9 10">
    <name type="scientific">Gordoniibacillus kamchatkensis</name>
    <dbReference type="NCBI Taxonomy" id="1590651"/>
    <lineage>
        <taxon>Bacteria</taxon>
        <taxon>Bacillati</taxon>
        <taxon>Bacillota</taxon>
        <taxon>Bacilli</taxon>
        <taxon>Bacillales</taxon>
        <taxon>Paenibacillaceae</taxon>
        <taxon>Gordoniibacillus</taxon>
    </lineage>
</organism>
<feature type="domain" description="SLH" evidence="8">
    <location>
        <begin position="745"/>
        <end position="808"/>
    </location>
</feature>
<dbReference type="SUPFAM" id="SSF49464">
    <property type="entry name" value="Carboxypeptidase regulatory domain-like"/>
    <property type="match status" value="2"/>
</dbReference>
<dbReference type="InterPro" id="IPR013783">
    <property type="entry name" value="Ig-like_fold"/>
</dbReference>